<dbReference type="Pfam" id="PF19278">
    <property type="entry name" value="Hydant_A_C"/>
    <property type="match status" value="1"/>
</dbReference>
<evidence type="ECO:0000259" key="3">
    <source>
        <dbReference type="Pfam" id="PF19278"/>
    </source>
</evidence>
<evidence type="ECO:0000259" key="2">
    <source>
        <dbReference type="Pfam" id="PF05378"/>
    </source>
</evidence>
<comment type="caution">
    <text evidence="4">The sequence shown here is derived from an EMBL/GenBank/DDBJ whole genome shotgun (WGS) entry which is preliminary data.</text>
</comment>
<dbReference type="EMBL" id="JBIRYI010000010">
    <property type="protein sequence ID" value="MFI2488743.1"/>
    <property type="molecule type" value="Genomic_DNA"/>
</dbReference>
<accession>A0ABW7XMH7</accession>
<keyword evidence="5" id="KW-1185">Reference proteome</keyword>
<dbReference type="Proteomes" id="UP001611580">
    <property type="component" value="Unassembled WGS sequence"/>
</dbReference>
<feature type="domain" description="Acetophenone carboxylase-like C-terminal" evidence="3">
    <location>
        <begin position="524"/>
        <end position="700"/>
    </location>
</feature>
<feature type="domain" description="Hydantoinase A/oxoprolinase" evidence="1">
    <location>
        <begin position="218"/>
        <end position="511"/>
    </location>
</feature>
<dbReference type="InterPro" id="IPR008040">
    <property type="entry name" value="Hydant_A_N"/>
</dbReference>
<protein>
    <submittedName>
        <fullName evidence="4">Hydantoinase/oxoprolinase family protein</fullName>
    </submittedName>
</protein>
<dbReference type="PANTHER" id="PTHR11365:SF23">
    <property type="entry name" value="HYPOTHETICAL 5-OXOPROLINASE (EUROFUNG)-RELATED"/>
    <property type="match status" value="1"/>
</dbReference>
<gene>
    <name evidence="4" type="ORF">ACH47X_17680</name>
</gene>
<dbReference type="SUPFAM" id="SSF53067">
    <property type="entry name" value="Actin-like ATPase domain"/>
    <property type="match status" value="1"/>
</dbReference>
<reference evidence="4 5" key="1">
    <citation type="submission" date="2024-10" db="EMBL/GenBank/DDBJ databases">
        <title>The Natural Products Discovery Center: Release of the First 8490 Sequenced Strains for Exploring Actinobacteria Biosynthetic Diversity.</title>
        <authorList>
            <person name="Kalkreuter E."/>
            <person name="Kautsar S.A."/>
            <person name="Yang D."/>
            <person name="Bader C.D."/>
            <person name="Teijaro C.N."/>
            <person name="Fluegel L."/>
            <person name="Davis C.M."/>
            <person name="Simpson J.R."/>
            <person name="Lauterbach L."/>
            <person name="Steele A.D."/>
            <person name="Gui C."/>
            <person name="Meng S."/>
            <person name="Li G."/>
            <person name="Viehrig K."/>
            <person name="Ye F."/>
            <person name="Su P."/>
            <person name="Kiefer A.F."/>
            <person name="Nichols A."/>
            <person name="Cepeda A.J."/>
            <person name="Yan W."/>
            <person name="Fan B."/>
            <person name="Jiang Y."/>
            <person name="Adhikari A."/>
            <person name="Zheng C.-J."/>
            <person name="Schuster L."/>
            <person name="Cowan T.M."/>
            <person name="Smanski M.J."/>
            <person name="Chevrette M.G."/>
            <person name="De Carvalho L.P.S."/>
            <person name="Shen B."/>
        </authorList>
    </citation>
    <scope>NUCLEOTIDE SEQUENCE [LARGE SCALE GENOMIC DNA]</scope>
    <source>
        <strain evidence="4 5">NPDC019481</strain>
    </source>
</reference>
<name>A0ABW7XMH7_9MICO</name>
<evidence type="ECO:0000313" key="4">
    <source>
        <dbReference type="EMBL" id="MFI2488743.1"/>
    </source>
</evidence>
<sequence>MTLPQAGRRWRIGIDVGGTFTDLVAVPGDGTSWSLADAITHKVPSTPHDPSEGVETGLAQLLERGIAARDVAAVAHGTTIGLNAILQGRVARAALVTSAGHRDVLQIARARMPRSFDLHATPGRPIVPREHVLEVAHRFAADGAVVGTPGAGGVDDAELARLVERLTELAPEVVAVSLVGGYAAREAEQHLADRLADALSIPVTSAAAVWPEAGEYERTTLALLDAQITPLMTGYFTALRERLHRLRVDARVYITTSNGGSVSIESAMRRPVQTVLSGPAGGVSAAATAWPGTDMVTVDMGGTSSDIGVLRGGRPVLTTTATVGPHPLMTPVVEVSAIGAGGGSVISADGSGSRPVLRVGPASVGAVPGPAAYGAGGTHPALTDAYVHAGVIDPATFLGGTFPLRADLATSALAEVAADLGEGPAEDASGPDGVVDAALRVASVGMAARLRTVLAAHGEVPERYTFVAFGGAGGTHAALLADEVGVRRVLVPAAAGTFCALGAAIAPIRRDVARTVRTVVAERNLEALTTSATELEREVLDWLRTQDVAATGTVTLSADLRYAGQPTTLEVVLAERSTEVGPAEPLRLTVEPVLRRFAEQHEKVHGFTDATAAVRAETLRASVSVRLGEVRSGHGGAAFVKTGARDVRYDGTPRPASVHALAEDGEASVTGPAVIEKADTTVLVPAGWTATSDDGGNLHLVRGTAHAAGNAAENEEG</sequence>
<organism evidence="4 5">
    <name type="scientific">Promicromonospora kroppenstedtii</name>
    <dbReference type="NCBI Taxonomy" id="440482"/>
    <lineage>
        <taxon>Bacteria</taxon>
        <taxon>Bacillati</taxon>
        <taxon>Actinomycetota</taxon>
        <taxon>Actinomycetes</taxon>
        <taxon>Micrococcales</taxon>
        <taxon>Promicromonosporaceae</taxon>
        <taxon>Promicromonospora</taxon>
    </lineage>
</organism>
<evidence type="ECO:0000313" key="5">
    <source>
        <dbReference type="Proteomes" id="UP001611580"/>
    </source>
</evidence>
<dbReference type="PANTHER" id="PTHR11365">
    <property type="entry name" value="5-OXOPROLINASE RELATED"/>
    <property type="match status" value="1"/>
</dbReference>
<dbReference type="Pfam" id="PF01968">
    <property type="entry name" value="Hydantoinase_A"/>
    <property type="match status" value="1"/>
</dbReference>
<dbReference type="Pfam" id="PF05378">
    <property type="entry name" value="Hydant_A_N"/>
    <property type="match status" value="1"/>
</dbReference>
<evidence type="ECO:0000259" key="1">
    <source>
        <dbReference type="Pfam" id="PF01968"/>
    </source>
</evidence>
<dbReference type="InterPro" id="IPR002821">
    <property type="entry name" value="Hydantoinase_A"/>
</dbReference>
<dbReference type="InterPro" id="IPR043129">
    <property type="entry name" value="ATPase_NBD"/>
</dbReference>
<dbReference type="InterPro" id="IPR045079">
    <property type="entry name" value="Oxoprolinase-like"/>
</dbReference>
<dbReference type="RefSeq" id="WP_397405834.1">
    <property type="nucleotide sequence ID" value="NZ_JBIRYI010000010.1"/>
</dbReference>
<feature type="domain" description="Hydantoinase/oxoprolinase N-terminal" evidence="2">
    <location>
        <begin position="11"/>
        <end position="195"/>
    </location>
</feature>
<dbReference type="InterPro" id="IPR049517">
    <property type="entry name" value="ACX-like_C"/>
</dbReference>
<proteinExistence type="predicted"/>